<evidence type="ECO:0000256" key="3">
    <source>
        <dbReference type="ARBA" id="ARBA00023163"/>
    </source>
</evidence>
<dbReference type="Pfam" id="PF07702">
    <property type="entry name" value="UTRA"/>
    <property type="match status" value="1"/>
</dbReference>
<dbReference type="PRINTS" id="PR00035">
    <property type="entry name" value="HTHGNTR"/>
</dbReference>
<dbReference type="Proteomes" id="UP001209257">
    <property type="component" value="Unassembled WGS sequence"/>
</dbReference>
<keyword evidence="7" id="KW-1185">Reference proteome</keyword>
<accession>A0ABT2VLQ8</accession>
<dbReference type="CDD" id="cd07377">
    <property type="entry name" value="WHTH_GntR"/>
    <property type="match status" value="1"/>
</dbReference>
<dbReference type="SMART" id="SM00345">
    <property type="entry name" value="HTH_GNTR"/>
    <property type="match status" value="1"/>
</dbReference>
<dbReference type="InterPro" id="IPR036388">
    <property type="entry name" value="WH-like_DNA-bd_sf"/>
</dbReference>
<sequence length="241" mass="26719">MQPRFITIKSALLDDIAAGRLQPGAQVASENQLATRFGVSRMTARRAISELVTEGILARTQGVGTFVADSRPMASMLTVRGIQEEIRARGHKHHCELLCHDQRVAENGVAQWMGVDENTPLFYTELTHFDNDLAVQLEYRWVNPSWVPEYIHQDFSLTTPNEYLSKQAPLTEADHVVEAVLPSAAQAAALGVSASLPCLQIHRRTFSHLGVISVATLIHPGDRYRLGDHLNFTQSPNKETS</sequence>
<dbReference type="InterPro" id="IPR028978">
    <property type="entry name" value="Chorismate_lyase_/UTRA_dom_sf"/>
</dbReference>
<dbReference type="PANTHER" id="PTHR44846">
    <property type="entry name" value="MANNOSYL-D-GLYCERATE TRANSPORT/METABOLISM SYSTEM REPRESSOR MNGR-RELATED"/>
    <property type="match status" value="1"/>
</dbReference>
<comment type="caution">
    <text evidence="6">The sequence shown here is derived from an EMBL/GenBank/DDBJ whole genome shotgun (WGS) entry which is preliminary data.</text>
</comment>
<feature type="domain" description="HTH gntR-type" evidence="5">
    <location>
        <begin position="2"/>
        <end position="70"/>
    </location>
</feature>
<organism evidence="6 7">
    <name type="scientific">Alteromonas salexigens</name>
    <dbReference type="NCBI Taxonomy" id="2982530"/>
    <lineage>
        <taxon>Bacteria</taxon>
        <taxon>Pseudomonadati</taxon>
        <taxon>Pseudomonadota</taxon>
        <taxon>Gammaproteobacteria</taxon>
        <taxon>Alteromonadales</taxon>
        <taxon>Alteromonadaceae</taxon>
        <taxon>Alteromonas/Salinimonas group</taxon>
        <taxon>Alteromonas</taxon>
    </lineage>
</organism>
<proteinExistence type="predicted"/>
<protein>
    <recommendedName>
        <fullName evidence="4">Histidine utilization repressor</fullName>
    </recommendedName>
</protein>
<dbReference type="InterPro" id="IPR000524">
    <property type="entry name" value="Tscrpt_reg_HTH_GntR"/>
</dbReference>
<dbReference type="PROSITE" id="PS50949">
    <property type="entry name" value="HTH_GNTR"/>
    <property type="match status" value="1"/>
</dbReference>
<dbReference type="Pfam" id="PF00392">
    <property type="entry name" value="GntR"/>
    <property type="match status" value="1"/>
</dbReference>
<dbReference type="Gene3D" id="3.40.1410.10">
    <property type="entry name" value="Chorismate lyase-like"/>
    <property type="match status" value="1"/>
</dbReference>
<evidence type="ECO:0000256" key="4">
    <source>
        <dbReference type="NCBIfam" id="TIGR02018"/>
    </source>
</evidence>
<dbReference type="EMBL" id="JAOTJC010000006">
    <property type="protein sequence ID" value="MCU7554256.1"/>
    <property type="molecule type" value="Genomic_DNA"/>
</dbReference>
<dbReference type="SUPFAM" id="SSF46785">
    <property type="entry name" value="Winged helix' DNA-binding domain"/>
    <property type="match status" value="1"/>
</dbReference>
<evidence type="ECO:0000313" key="7">
    <source>
        <dbReference type="Proteomes" id="UP001209257"/>
    </source>
</evidence>
<dbReference type="Gene3D" id="1.10.10.10">
    <property type="entry name" value="Winged helix-like DNA-binding domain superfamily/Winged helix DNA-binding domain"/>
    <property type="match status" value="1"/>
</dbReference>
<dbReference type="InterPro" id="IPR011663">
    <property type="entry name" value="UTRA"/>
</dbReference>
<dbReference type="RefSeq" id="WP_262992935.1">
    <property type="nucleotide sequence ID" value="NZ_JAOTJC010000006.1"/>
</dbReference>
<name>A0ABT2VLQ8_9ALTE</name>
<evidence type="ECO:0000313" key="6">
    <source>
        <dbReference type="EMBL" id="MCU7554256.1"/>
    </source>
</evidence>
<evidence type="ECO:0000259" key="5">
    <source>
        <dbReference type="PROSITE" id="PS50949"/>
    </source>
</evidence>
<dbReference type="SMART" id="SM00866">
    <property type="entry name" value="UTRA"/>
    <property type="match status" value="1"/>
</dbReference>
<dbReference type="InterPro" id="IPR036390">
    <property type="entry name" value="WH_DNA-bd_sf"/>
</dbReference>
<keyword evidence="2" id="KW-0238">DNA-binding</keyword>
<gene>
    <name evidence="6" type="primary">hutC</name>
    <name evidence="6" type="ORF">OCL06_06570</name>
</gene>
<dbReference type="PANTHER" id="PTHR44846:SF16">
    <property type="entry name" value="TRANSCRIPTIONAL REGULATOR PHNF-RELATED"/>
    <property type="match status" value="1"/>
</dbReference>
<evidence type="ECO:0000256" key="1">
    <source>
        <dbReference type="ARBA" id="ARBA00023015"/>
    </source>
</evidence>
<dbReference type="SUPFAM" id="SSF64288">
    <property type="entry name" value="Chorismate lyase-like"/>
    <property type="match status" value="1"/>
</dbReference>
<dbReference type="NCBIfam" id="TIGR02018">
    <property type="entry name" value="his_ut_repres"/>
    <property type="match status" value="1"/>
</dbReference>
<evidence type="ECO:0000256" key="2">
    <source>
        <dbReference type="ARBA" id="ARBA00023125"/>
    </source>
</evidence>
<keyword evidence="1" id="KW-0805">Transcription regulation</keyword>
<keyword evidence="3" id="KW-0804">Transcription</keyword>
<dbReference type="InterPro" id="IPR050679">
    <property type="entry name" value="Bact_HTH_transcr_reg"/>
</dbReference>
<dbReference type="InterPro" id="IPR010248">
    <property type="entry name" value="His_ut_repres"/>
</dbReference>
<reference evidence="7" key="1">
    <citation type="submission" date="2023-07" db="EMBL/GenBank/DDBJ databases">
        <title>Study on multiphase classification of strain Alteromonas salexigens isolated from the Yellow Sea.</title>
        <authorList>
            <person name="Sun L."/>
        </authorList>
    </citation>
    <scope>NUCLEOTIDE SEQUENCE [LARGE SCALE GENOMIC DNA]</scope>
    <source>
        <strain evidence="7">ASW11-19</strain>
    </source>
</reference>